<evidence type="ECO:0000256" key="1">
    <source>
        <dbReference type="SAM" id="MobiDB-lite"/>
    </source>
</evidence>
<dbReference type="EMBL" id="JAUHHV010000010">
    <property type="protein sequence ID" value="KAK1409950.1"/>
    <property type="molecule type" value="Genomic_DNA"/>
</dbReference>
<comment type="caution">
    <text evidence="2">The sequence shown here is derived from an EMBL/GenBank/DDBJ whole genome shotgun (WGS) entry which is preliminary data.</text>
</comment>
<protein>
    <submittedName>
        <fullName evidence="2">Uncharacterized protein</fullName>
    </submittedName>
</protein>
<dbReference type="Proteomes" id="UP001229421">
    <property type="component" value="Unassembled WGS sequence"/>
</dbReference>
<sequence>MFRLKYKSLHFLHAMRRVSGSGGRYANKTEVDPSKNTTGSGSIMSSSQSVNSTCVHSESGESWKQQGVDW</sequence>
<evidence type="ECO:0000313" key="2">
    <source>
        <dbReference type="EMBL" id="KAK1409950.1"/>
    </source>
</evidence>
<proteinExistence type="predicted"/>
<feature type="compositionally biased region" description="Low complexity" evidence="1">
    <location>
        <begin position="40"/>
        <end position="52"/>
    </location>
</feature>
<evidence type="ECO:0000313" key="3">
    <source>
        <dbReference type="Proteomes" id="UP001229421"/>
    </source>
</evidence>
<keyword evidence="3" id="KW-1185">Reference proteome</keyword>
<gene>
    <name evidence="2" type="ORF">QVD17_36481</name>
</gene>
<organism evidence="2 3">
    <name type="scientific">Tagetes erecta</name>
    <name type="common">African marigold</name>
    <dbReference type="NCBI Taxonomy" id="13708"/>
    <lineage>
        <taxon>Eukaryota</taxon>
        <taxon>Viridiplantae</taxon>
        <taxon>Streptophyta</taxon>
        <taxon>Embryophyta</taxon>
        <taxon>Tracheophyta</taxon>
        <taxon>Spermatophyta</taxon>
        <taxon>Magnoliopsida</taxon>
        <taxon>eudicotyledons</taxon>
        <taxon>Gunneridae</taxon>
        <taxon>Pentapetalae</taxon>
        <taxon>asterids</taxon>
        <taxon>campanulids</taxon>
        <taxon>Asterales</taxon>
        <taxon>Asteraceae</taxon>
        <taxon>Asteroideae</taxon>
        <taxon>Heliantheae alliance</taxon>
        <taxon>Tageteae</taxon>
        <taxon>Tagetes</taxon>
    </lineage>
</organism>
<reference evidence="2" key="1">
    <citation type="journal article" date="2023" name="bioRxiv">
        <title>Improved chromosome-level genome assembly for marigold (Tagetes erecta).</title>
        <authorList>
            <person name="Jiang F."/>
            <person name="Yuan L."/>
            <person name="Wang S."/>
            <person name="Wang H."/>
            <person name="Xu D."/>
            <person name="Wang A."/>
            <person name="Fan W."/>
        </authorList>
    </citation>
    <scope>NUCLEOTIDE SEQUENCE</scope>
    <source>
        <strain evidence="2">WSJ</strain>
        <tissue evidence="2">Leaf</tissue>
    </source>
</reference>
<dbReference type="AlphaFoldDB" id="A0AAD8NBX4"/>
<feature type="region of interest" description="Disordered" evidence="1">
    <location>
        <begin position="21"/>
        <end position="70"/>
    </location>
</feature>
<name>A0AAD8NBX4_TARER</name>
<feature type="compositionally biased region" description="Polar residues" evidence="1">
    <location>
        <begin position="53"/>
        <end position="70"/>
    </location>
</feature>
<accession>A0AAD8NBX4</accession>